<keyword evidence="3" id="KW-1185">Reference proteome</keyword>
<keyword evidence="1" id="KW-0812">Transmembrane</keyword>
<dbReference type="Proteomes" id="UP000016927">
    <property type="component" value="Unassembled WGS sequence"/>
</dbReference>
<dbReference type="EMBL" id="KB908910">
    <property type="protein sequence ID" value="EOB15519.1"/>
    <property type="molecule type" value="Genomic_DNA"/>
</dbReference>
<dbReference type="AlphaFoldDB" id="R0MC26"/>
<organism evidence="2 3">
    <name type="scientific">Nosema bombycis (strain CQ1 / CVCC 102059)</name>
    <name type="common">Microsporidian parasite</name>
    <name type="synonym">Pebrine of silkworm</name>
    <dbReference type="NCBI Taxonomy" id="578461"/>
    <lineage>
        <taxon>Eukaryota</taxon>
        <taxon>Fungi</taxon>
        <taxon>Fungi incertae sedis</taxon>
        <taxon>Microsporidia</taxon>
        <taxon>Nosematidae</taxon>
        <taxon>Nosema</taxon>
    </lineage>
</organism>
<feature type="transmembrane region" description="Helical" evidence="1">
    <location>
        <begin position="31"/>
        <end position="49"/>
    </location>
</feature>
<proteinExistence type="predicted"/>
<dbReference type="OMA" id="IITSYLW"/>
<keyword evidence="1" id="KW-1133">Transmembrane helix</keyword>
<feature type="transmembrane region" description="Helical" evidence="1">
    <location>
        <begin position="55"/>
        <end position="73"/>
    </location>
</feature>
<dbReference type="HOGENOM" id="CLU_123985_0_0_1"/>
<gene>
    <name evidence="2" type="ORF">NBO_2g0011</name>
</gene>
<evidence type="ECO:0000313" key="2">
    <source>
        <dbReference type="EMBL" id="EOB15519.1"/>
    </source>
</evidence>
<protein>
    <submittedName>
        <fullName evidence="2">Uncharacterized protein</fullName>
    </submittedName>
</protein>
<name>R0MC26_NOSB1</name>
<keyword evidence="1" id="KW-0472">Membrane</keyword>
<dbReference type="OrthoDB" id="2188462at2759"/>
<accession>R0MC26</accession>
<feature type="non-terminal residue" evidence="2">
    <location>
        <position position="1"/>
    </location>
</feature>
<evidence type="ECO:0000256" key="1">
    <source>
        <dbReference type="SAM" id="Phobius"/>
    </source>
</evidence>
<dbReference type="VEuPathDB" id="MicrosporidiaDB:NBO_2g0011"/>
<evidence type="ECO:0000313" key="3">
    <source>
        <dbReference type="Proteomes" id="UP000016927"/>
    </source>
</evidence>
<reference evidence="2 3" key="1">
    <citation type="journal article" date="2013" name="BMC Genomics">
        <title>Comparative genomics of parasitic silkworm microsporidia reveal an association between genome expansion and host adaptation.</title>
        <authorList>
            <person name="Pan G."/>
            <person name="Xu J."/>
            <person name="Li T."/>
            <person name="Xia Q."/>
            <person name="Liu S.L."/>
            <person name="Zhang G."/>
            <person name="Li S."/>
            <person name="Li C."/>
            <person name="Liu H."/>
            <person name="Yang L."/>
            <person name="Liu T."/>
            <person name="Zhang X."/>
            <person name="Wu Z."/>
            <person name="Fan W."/>
            <person name="Dang X."/>
            <person name="Xiang H."/>
            <person name="Tao M."/>
            <person name="Li Y."/>
            <person name="Hu J."/>
            <person name="Li Z."/>
            <person name="Lin L."/>
            <person name="Luo J."/>
            <person name="Geng L."/>
            <person name="Wang L."/>
            <person name="Long M."/>
            <person name="Wan Y."/>
            <person name="He N."/>
            <person name="Zhang Z."/>
            <person name="Lu C."/>
            <person name="Keeling P.J."/>
            <person name="Wang J."/>
            <person name="Xiang Z."/>
            <person name="Zhou Z."/>
        </authorList>
    </citation>
    <scope>NUCLEOTIDE SEQUENCE [LARGE SCALE GENOMIC DNA]</scope>
    <source>
        <strain evidence="3">CQ1 / CVCC 102059</strain>
    </source>
</reference>
<feature type="non-terminal residue" evidence="2">
    <location>
        <position position="148"/>
    </location>
</feature>
<sequence>FPLFVIIYFYIRSEQYRTTFLRKTYKPSTKLLSGLFIIEVVLISSFFFIITSYLWLLLIEFLLLFVIDFLLFYQHSSRKTVQLEKNEEFFKICFLQKDYKEGNLLCLRKGELVQVVDKKGDKMEVRRSDGRKFSIPIEIVDDKLDLFL</sequence>